<feature type="transmembrane region" description="Helical" evidence="1">
    <location>
        <begin position="370"/>
        <end position="388"/>
    </location>
</feature>
<feature type="transmembrane region" description="Helical" evidence="1">
    <location>
        <begin position="245"/>
        <end position="264"/>
    </location>
</feature>
<evidence type="ECO:0000313" key="3">
    <source>
        <dbReference type="Proteomes" id="UP000285650"/>
    </source>
</evidence>
<dbReference type="EMBL" id="QSKV01000001">
    <property type="protein sequence ID" value="RHE95307.1"/>
    <property type="molecule type" value="Genomic_DNA"/>
</dbReference>
<organism evidence="2 3">
    <name type="scientific">Bacteroides intestinalis</name>
    <dbReference type="NCBI Taxonomy" id="329854"/>
    <lineage>
        <taxon>Bacteria</taxon>
        <taxon>Pseudomonadati</taxon>
        <taxon>Bacteroidota</taxon>
        <taxon>Bacteroidia</taxon>
        <taxon>Bacteroidales</taxon>
        <taxon>Bacteroidaceae</taxon>
        <taxon>Bacteroides</taxon>
    </lineage>
</organism>
<feature type="transmembrane region" description="Helical" evidence="1">
    <location>
        <begin position="215"/>
        <end position="233"/>
    </location>
</feature>
<feature type="transmembrane region" description="Helical" evidence="1">
    <location>
        <begin position="142"/>
        <end position="166"/>
    </location>
</feature>
<feature type="transmembrane region" description="Helical" evidence="1">
    <location>
        <begin position="97"/>
        <end position="117"/>
    </location>
</feature>
<name>A0A414LL13_9BACE</name>
<reference evidence="2 3" key="1">
    <citation type="submission" date="2018-08" db="EMBL/GenBank/DDBJ databases">
        <title>A genome reference for cultivated species of the human gut microbiota.</title>
        <authorList>
            <person name="Zou Y."/>
            <person name="Xue W."/>
            <person name="Luo G."/>
        </authorList>
    </citation>
    <scope>NUCLEOTIDE SEQUENCE [LARGE SCALE GENOMIC DNA]</scope>
    <source>
        <strain evidence="2 3">AM27-17</strain>
    </source>
</reference>
<dbReference type="NCBIfam" id="TIGR04370">
    <property type="entry name" value="glyco_rpt_poly"/>
    <property type="match status" value="1"/>
</dbReference>
<dbReference type="RefSeq" id="WP_118220531.1">
    <property type="nucleotide sequence ID" value="NZ_JADNIJ010000001.1"/>
</dbReference>
<feature type="transmembrane region" description="Helical" evidence="1">
    <location>
        <begin position="318"/>
        <end position="339"/>
    </location>
</feature>
<keyword evidence="1" id="KW-0472">Membrane</keyword>
<comment type="caution">
    <text evidence="2">The sequence shown here is derived from an EMBL/GenBank/DDBJ whole genome shotgun (WGS) entry which is preliminary data.</text>
</comment>
<feature type="transmembrane region" description="Helical" evidence="1">
    <location>
        <begin position="346"/>
        <end position="364"/>
    </location>
</feature>
<keyword evidence="1" id="KW-1133">Transmembrane helix</keyword>
<dbReference type="Proteomes" id="UP000285650">
    <property type="component" value="Unassembled WGS sequence"/>
</dbReference>
<proteinExistence type="predicted"/>
<dbReference type="AlphaFoldDB" id="A0A414LL13"/>
<evidence type="ECO:0000313" key="2">
    <source>
        <dbReference type="EMBL" id="RHE95307.1"/>
    </source>
</evidence>
<accession>A0A414LL13</accession>
<feature type="transmembrane region" description="Helical" evidence="1">
    <location>
        <begin position="56"/>
        <end position="76"/>
    </location>
</feature>
<keyword evidence="1" id="KW-0812">Transmembrane</keyword>
<sequence>MLLWVNIFLLVIEFLLLKKINKLFTPLGLFVLIWLIALLFLPFAEEYYSYKVSDRFYLFYLALTSVNIFLLVFSGNNNKNVERKQYDRKYLSKLGRANDLVLILTTLWVGLFFIDVFRKYSVLWLVNPVELREMFFDGRADLIVGASYSKLLLYLSTFFSCALIFYGNKKKRLYLPVFLALMFATAYLGRNEFFKVIMMYVCALHTKYEWSMKRWIMIGGTLFFVLIFMSSLLNKENRYADNRNSFISAIEAIGCYASGSIIAFDDHISTSTELTYGTSTFYPLLRRLGSQVSPPNYTEDYIGNINTFTYLRPFYDDYGAIGILFLVSLFNWILIIFSVKLLRYSSIYMFVIYISIFPVALFSIQGFELQSIEFFSSVLYCLIICYLCKFKFIYL</sequence>
<protein>
    <submittedName>
        <fullName evidence="2">Oligosaccharide repeat unit polymerase</fullName>
    </submittedName>
</protein>
<feature type="transmembrane region" description="Helical" evidence="1">
    <location>
        <begin position="173"/>
        <end position="189"/>
    </location>
</feature>
<gene>
    <name evidence="2" type="ORF">DW712_00910</name>
</gene>
<feature type="transmembrane region" description="Helical" evidence="1">
    <location>
        <begin position="23"/>
        <end position="44"/>
    </location>
</feature>
<evidence type="ECO:0000256" key="1">
    <source>
        <dbReference type="SAM" id="Phobius"/>
    </source>
</evidence>